<comment type="caution">
    <text evidence="1">The sequence shown here is derived from an EMBL/GenBank/DDBJ whole genome shotgun (WGS) entry which is preliminary data.</text>
</comment>
<dbReference type="AlphaFoldDB" id="A0AA89B5A2"/>
<organism evidence="1 2">
    <name type="scientific">Escallonia herrerae</name>
    <dbReference type="NCBI Taxonomy" id="1293975"/>
    <lineage>
        <taxon>Eukaryota</taxon>
        <taxon>Viridiplantae</taxon>
        <taxon>Streptophyta</taxon>
        <taxon>Embryophyta</taxon>
        <taxon>Tracheophyta</taxon>
        <taxon>Spermatophyta</taxon>
        <taxon>Magnoliopsida</taxon>
        <taxon>eudicotyledons</taxon>
        <taxon>Gunneridae</taxon>
        <taxon>Pentapetalae</taxon>
        <taxon>asterids</taxon>
        <taxon>campanulids</taxon>
        <taxon>Escalloniales</taxon>
        <taxon>Escalloniaceae</taxon>
        <taxon>Escallonia</taxon>
    </lineage>
</organism>
<evidence type="ECO:0000313" key="1">
    <source>
        <dbReference type="EMBL" id="KAK3029969.1"/>
    </source>
</evidence>
<dbReference type="Proteomes" id="UP001188597">
    <property type="component" value="Unassembled WGS sequence"/>
</dbReference>
<protein>
    <submittedName>
        <fullName evidence="1">Uncharacterized protein</fullName>
    </submittedName>
</protein>
<gene>
    <name evidence="1" type="ORF">RJ639_038774</name>
</gene>
<keyword evidence="2" id="KW-1185">Reference proteome</keyword>
<reference evidence="1" key="1">
    <citation type="submission" date="2022-12" db="EMBL/GenBank/DDBJ databases">
        <title>Draft genome assemblies for two species of Escallonia (Escalloniales).</title>
        <authorList>
            <person name="Chanderbali A."/>
            <person name="Dervinis C."/>
            <person name="Anghel I."/>
            <person name="Soltis D."/>
            <person name="Soltis P."/>
            <person name="Zapata F."/>
        </authorList>
    </citation>
    <scope>NUCLEOTIDE SEQUENCE</scope>
    <source>
        <strain evidence="1">UCBG64.0493</strain>
        <tissue evidence="1">Leaf</tissue>
    </source>
</reference>
<proteinExistence type="predicted"/>
<name>A0AA89B5A2_9ASTE</name>
<accession>A0AA89B5A2</accession>
<dbReference type="EMBL" id="JAVXUP010000356">
    <property type="protein sequence ID" value="KAK3029969.1"/>
    <property type="molecule type" value="Genomic_DNA"/>
</dbReference>
<sequence length="73" mass="8383">MINVLSQYALSSSNSNTESIRTKLGFTLHIFCFLVVFKTQFKGNYINKNTLIPWGNGEHSMRKRKRLSSLCIV</sequence>
<evidence type="ECO:0000313" key="2">
    <source>
        <dbReference type="Proteomes" id="UP001188597"/>
    </source>
</evidence>